<dbReference type="Proteomes" id="UP001285855">
    <property type="component" value="Unassembled WGS sequence"/>
</dbReference>
<dbReference type="InterPro" id="IPR001304">
    <property type="entry name" value="C-type_lectin-like"/>
</dbReference>
<feature type="signal peptide" evidence="1">
    <location>
        <begin position="1"/>
        <end position="22"/>
    </location>
</feature>
<evidence type="ECO:0000259" key="2">
    <source>
        <dbReference type="PROSITE" id="PS50041"/>
    </source>
</evidence>
<feature type="chain" id="PRO_5047101864" evidence="1">
    <location>
        <begin position="23"/>
        <end position="810"/>
    </location>
</feature>
<dbReference type="EMBL" id="JAXDAE010000011">
    <property type="protein sequence ID" value="MDY2587905.1"/>
    <property type="molecule type" value="Genomic_DNA"/>
</dbReference>
<dbReference type="InterPro" id="IPR044023">
    <property type="entry name" value="Ig_7"/>
</dbReference>
<dbReference type="InterPro" id="IPR016186">
    <property type="entry name" value="C-type_lectin-like/link_sf"/>
</dbReference>
<proteinExistence type="predicted"/>
<sequence>MTTLSRYFILLLCSTIYFKSIAQSPPQIVVEGNQMFCGEAPMPIITAIDINGGSGTLETVFVQISTGYSLGSDELFLTGDHPNISASWSIGEGLLTLTGPATYTEFENAISDIRFQTNESNFTQDKFFSVNLGEANFLPATGHYYIYVSDVGISWSEALNAASTQTYFGLQGYLSTITTPEEVQITGEQAQGTGWIGGSDSSSEGVWRWQSGPEAGQIFWNGTANGSSPDGMFAFWNNGEPNNLGDEDYAHITDPDIGILGSWNDLPVTGSTDPDSPYHPQGYIVEFGGMEGDPDISVSGNSVIIMPKTSIITNSLCDEGLAEISLTTNTDEVLWYSSETSLDVINTGLSFEDYINASTTYYILPLFEGCTDGIRIPVTVNVFQSPIANDITIIQCDDEVADGLSSFNLNTYTDDIVRNELGQVVPIWDISFFEDEDLTIPINSASYTNTSNNQIVYAKVFDEFSGCYNSSEVTLQVNSSLGNTASLEVCDDFIVDGFAFFDLTEADGQILENSPVNANIGYYVTYNDALLRVNEIIDDYFNEEPYQQTIYARVDIDDVCYAINEVNLSVKELPNVAQFEEVYYCLNSYPETITISGGILDDIPNNYAYDWSTGETTINININEIGDYEVLVTRPAGCTNRRMVRVLPSSTAAIETIEVIDISENNTITVLVSGEGDYVYALDDENGAYQESNVFENVAIGIHTVYVKDMKANCGVVSEAISVLGFPKFFTPNGDTINDTWQIKGFSSEFPVTATIKIYNRYGKLLTILNQDNPKWDGMYNGKRLPTDDYWFEAVLADGRTFNGHFTLKR</sequence>
<dbReference type="SUPFAM" id="SSF56436">
    <property type="entry name" value="C-type lectin-like"/>
    <property type="match status" value="1"/>
</dbReference>
<evidence type="ECO:0000313" key="3">
    <source>
        <dbReference type="EMBL" id="MDY2587905.1"/>
    </source>
</evidence>
<dbReference type="Gene3D" id="3.10.100.10">
    <property type="entry name" value="Mannose-Binding Protein A, subunit A"/>
    <property type="match status" value="1"/>
</dbReference>
<feature type="domain" description="C-type lectin" evidence="2">
    <location>
        <begin position="140"/>
        <end position="265"/>
    </location>
</feature>
<keyword evidence="4" id="KW-1185">Reference proteome</keyword>
<dbReference type="InterPro" id="IPR016187">
    <property type="entry name" value="CTDL_fold"/>
</dbReference>
<keyword evidence="1" id="KW-0732">Signal</keyword>
<gene>
    <name evidence="3" type="ORF">SNF14_11195</name>
</gene>
<comment type="caution">
    <text evidence="3">The sequence shown here is derived from an EMBL/GenBank/DDBJ whole genome shotgun (WGS) entry which is preliminary data.</text>
</comment>
<dbReference type="InterPro" id="IPR026341">
    <property type="entry name" value="T9SS_type_B"/>
</dbReference>
<accession>A0ABU5EN76</accession>
<evidence type="ECO:0000256" key="1">
    <source>
        <dbReference type="SAM" id="SignalP"/>
    </source>
</evidence>
<evidence type="ECO:0000313" key="4">
    <source>
        <dbReference type="Proteomes" id="UP001285855"/>
    </source>
</evidence>
<dbReference type="RefSeq" id="WP_320556256.1">
    <property type="nucleotide sequence ID" value="NZ_JAXDAE010000011.1"/>
</dbReference>
<dbReference type="NCBIfam" id="TIGR04131">
    <property type="entry name" value="Bac_Flav_CTERM"/>
    <property type="match status" value="1"/>
</dbReference>
<protein>
    <submittedName>
        <fullName evidence="3">T9SS type B sorting domain-containing protein</fullName>
    </submittedName>
</protein>
<reference evidence="3 4" key="1">
    <citation type="submission" date="2023-11" db="EMBL/GenBank/DDBJ databases">
        <title>Winogradskyella pelagius sp. nov., isolated from coastal sediment.</title>
        <authorList>
            <person name="Li F."/>
        </authorList>
    </citation>
    <scope>NUCLEOTIDE SEQUENCE [LARGE SCALE GENOMIC DNA]</scope>
    <source>
        <strain evidence="3 4">KCTC 23502</strain>
    </source>
</reference>
<name>A0ABU5EN76_9FLAO</name>
<dbReference type="Pfam" id="PF19081">
    <property type="entry name" value="Ig_7"/>
    <property type="match status" value="1"/>
</dbReference>
<dbReference type="PROSITE" id="PS50041">
    <property type="entry name" value="C_TYPE_LECTIN_2"/>
    <property type="match status" value="1"/>
</dbReference>
<organism evidence="3 4">
    <name type="scientific">Winogradskyella aquimaris</name>
    <dbReference type="NCBI Taxonomy" id="864074"/>
    <lineage>
        <taxon>Bacteria</taxon>
        <taxon>Pseudomonadati</taxon>
        <taxon>Bacteroidota</taxon>
        <taxon>Flavobacteriia</taxon>
        <taxon>Flavobacteriales</taxon>
        <taxon>Flavobacteriaceae</taxon>
        <taxon>Winogradskyella</taxon>
    </lineage>
</organism>
<dbReference type="Pfam" id="PF13585">
    <property type="entry name" value="CHU_C"/>
    <property type="match status" value="1"/>
</dbReference>